<sequence>MKKMIRIASGQGYWGDRWDAPIDQVREGEVDYLVMDYLAEVTMSIMQKQKSRDPNLGYAKDFVPLMEKLLPLLVEKNVTLITNAGGVNPVGCMLAVRAIAEKMNFTGLKIAAVYGDDILDQLDSLIASGNPLKNMETGEDLSTVRSRVSSANVYFGARPVVEALEQGAQVIVTGRVTDTGISLAPMIHEFGWDWRDWDKLATGVVGGHINECGAQASGGNFFAGWKEVPNMERIGFPIVEAYADGHLVVTKHESLGGVVSVRSVKEQLVYELGNPKEYITPDCVADFSSIRLEQEGPDRVRVFDVKGTPDTPFYKVSISYFDGYTSIGQLTYTWPDALQKAQKADEIIRKRLEYLGVSFDDIHTEFLGYNACGGDTAPPIEDPNEVVLHIGVRGHNFRDMTTFSKEVIPLVLTGPPTVTGFGGGRPKVREVIAYWPALLKKETVEPKVLTIEVI</sequence>
<protein>
    <submittedName>
        <fullName evidence="2">DUF1446 domain-containing protein</fullName>
    </submittedName>
</protein>
<dbReference type="InterPro" id="IPR010839">
    <property type="entry name" value="AtuA_N"/>
</dbReference>
<dbReference type="Proteomes" id="UP000886005">
    <property type="component" value="Unassembled WGS sequence"/>
</dbReference>
<accession>A0A7V1LNX6</accession>
<proteinExistence type="predicted"/>
<comment type="caution">
    <text evidence="2">The sequence shown here is derived from an EMBL/GenBank/DDBJ whole genome shotgun (WGS) entry which is preliminary data.</text>
</comment>
<organism evidence="2">
    <name type="scientific">Caldithrix abyssi</name>
    <dbReference type="NCBI Taxonomy" id="187145"/>
    <lineage>
        <taxon>Bacteria</taxon>
        <taxon>Pseudomonadati</taxon>
        <taxon>Calditrichota</taxon>
        <taxon>Calditrichia</taxon>
        <taxon>Calditrichales</taxon>
        <taxon>Calditrichaceae</taxon>
        <taxon>Caldithrix</taxon>
    </lineage>
</organism>
<dbReference type="PANTHER" id="PTHR47708:SF2">
    <property type="entry name" value="SI:CH73-132F6.5"/>
    <property type="match status" value="1"/>
</dbReference>
<dbReference type="PANTHER" id="PTHR47708">
    <property type="match status" value="1"/>
</dbReference>
<evidence type="ECO:0000259" key="1">
    <source>
        <dbReference type="Pfam" id="PF07287"/>
    </source>
</evidence>
<reference evidence="2" key="1">
    <citation type="journal article" date="2020" name="mSystems">
        <title>Genome- and Community-Level Interaction Insights into Carbon Utilization and Element Cycling Functions of Hydrothermarchaeota in Hydrothermal Sediment.</title>
        <authorList>
            <person name="Zhou Z."/>
            <person name="Liu Y."/>
            <person name="Xu W."/>
            <person name="Pan J."/>
            <person name="Luo Z.H."/>
            <person name="Li M."/>
        </authorList>
    </citation>
    <scope>NUCLEOTIDE SEQUENCE [LARGE SCALE GENOMIC DNA]</scope>
    <source>
        <strain evidence="2">HyVt-456</strain>
    </source>
</reference>
<dbReference type="Pfam" id="PF07287">
    <property type="entry name" value="AtuA"/>
    <property type="match status" value="1"/>
</dbReference>
<evidence type="ECO:0000313" key="2">
    <source>
        <dbReference type="EMBL" id="HED11405.1"/>
    </source>
</evidence>
<dbReference type="AlphaFoldDB" id="A0A7V1LNX6"/>
<name>A0A7V1LNX6_CALAY</name>
<feature type="domain" description="Acyclic terpene utilisation N-terminal" evidence="1">
    <location>
        <begin position="5"/>
        <end position="448"/>
    </location>
</feature>
<dbReference type="EMBL" id="DRLD01000334">
    <property type="protein sequence ID" value="HED11405.1"/>
    <property type="molecule type" value="Genomic_DNA"/>
</dbReference>
<gene>
    <name evidence="2" type="ORF">ENJ10_12005</name>
</gene>